<dbReference type="EMBL" id="QEAS01000022">
    <property type="protein sequence ID" value="PWG78641.1"/>
    <property type="molecule type" value="Genomic_DNA"/>
</dbReference>
<sequence length="72" mass="7850">MVLRKNNDSIESIKTSTVFQIKNDKPKEKTAGFSCVPATCQGAIPGNSSGRGRHLLMHSRQKDAIQPVQRAA</sequence>
<organism evidence="2 3">
    <name type="scientific">Pararcticibacter amylolyticus</name>
    <dbReference type="NCBI Taxonomy" id="2173175"/>
    <lineage>
        <taxon>Bacteria</taxon>
        <taxon>Pseudomonadati</taxon>
        <taxon>Bacteroidota</taxon>
        <taxon>Sphingobacteriia</taxon>
        <taxon>Sphingobacteriales</taxon>
        <taxon>Sphingobacteriaceae</taxon>
        <taxon>Pararcticibacter</taxon>
    </lineage>
</organism>
<evidence type="ECO:0000313" key="3">
    <source>
        <dbReference type="Proteomes" id="UP000245647"/>
    </source>
</evidence>
<protein>
    <submittedName>
        <fullName evidence="2">Uncharacterized protein</fullName>
    </submittedName>
</protein>
<proteinExistence type="predicted"/>
<evidence type="ECO:0000256" key="1">
    <source>
        <dbReference type="SAM" id="MobiDB-lite"/>
    </source>
</evidence>
<feature type="region of interest" description="Disordered" evidence="1">
    <location>
        <begin position="44"/>
        <end position="72"/>
    </location>
</feature>
<evidence type="ECO:0000313" key="2">
    <source>
        <dbReference type="EMBL" id="PWG78641.1"/>
    </source>
</evidence>
<gene>
    <name evidence="2" type="ORF">DDR33_21445</name>
</gene>
<dbReference type="Proteomes" id="UP000245647">
    <property type="component" value="Unassembled WGS sequence"/>
</dbReference>
<name>A0A2U2PB62_9SPHI</name>
<comment type="caution">
    <text evidence="2">The sequence shown here is derived from an EMBL/GenBank/DDBJ whole genome shotgun (WGS) entry which is preliminary data.</text>
</comment>
<reference evidence="2 3" key="1">
    <citation type="submission" date="2018-04" db="EMBL/GenBank/DDBJ databases">
        <title>Pedobacter chongqingensis sp. nov., isolated from a rottenly hemp rope.</title>
        <authorList>
            <person name="Cai Y."/>
        </authorList>
    </citation>
    <scope>NUCLEOTIDE SEQUENCE [LARGE SCALE GENOMIC DNA]</scope>
    <source>
        <strain evidence="2 3">FJ4-8</strain>
    </source>
</reference>
<accession>A0A2U2PB62</accession>
<dbReference type="AlphaFoldDB" id="A0A2U2PB62"/>
<keyword evidence="3" id="KW-1185">Reference proteome</keyword>